<evidence type="ECO:0000256" key="8">
    <source>
        <dbReference type="ARBA" id="ARBA00023152"/>
    </source>
</evidence>
<evidence type="ECO:0000256" key="7">
    <source>
        <dbReference type="ARBA" id="ARBA00022840"/>
    </source>
</evidence>
<proteinExistence type="inferred from homology"/>
<dbReference type="GO" id="GO:0001678">
    <property type="term" value="P:intracellular glucose homeostasis"/>
    <property type="evidence" value="ECO:0007669"/>
    <property type="project" value="InterPro"/>
</dbReference>
<evidence type="ECO:0000256" key="5">
    <source>
        <dbReference type="ARBA" id="ARBA00022741"/>
    </source>
</evidence>
<dbReference type="InterPro" id="IPR043129">
    <property type="entry name" value="ATPase_NBD"/>
</dbReference>
<evidence type="ECO:0000256" key="1">
    <source>
        <dbReference type="ARBA" id="ARBA00004888"/>
    </source>
</evidence>
<dbReference type="FunFam" id="3.40.367.20:FF:000005">
    <property type="entry name" value="Phosphotransferase"/>
    <property type="match status" value="1"/>
</dbReference>
<dbReference type="EC" id="2.7.1.-" evidence="12"/>
<comment type="catalytic activity">
    <reaction evidence="10">
        <text>D-fructose + ATP = D-fructose 6-phosphate + ADP + H(+)</text>
        <dbReference type="Rhea" id="RHEA:16125"/>
        <dbReference type="ChEBI" id="CHEBI:15378"/>
        <dbReference type="ChEBI" id="CHEBI:30616"/>
        <dbReference type="ChEBI" id="CHEBI:37721"/>
        <dbReference type="ChEBI" id="CHEBI:61527"/>
        <dbReference type="ChEBI" id="CHEBI:456216"/>
        <dbReference type="EC" id="2.7.1.1"/>
    </reaction>
    <physiologicalReaction direction="left-to-right" evidence="10">
        <dbReference type="Rhea" id="RHEA:16126"/>
    </physiologicalReaction>
</comment>
<comment type="catalytic activity">
    <reaction evidence="9">
        <text>a D-hexose + ATP = a D-hexose 6-phosphate + ADP + H(+)</text>
        <dbReference type="Rhea" id="RHEA:22740"/>
        <dbReference type="ChEBI" id="CHEBI:4194"/>
        <dbReference type="ChEBI" id="CHEBI:15378"/>
        <dbReference type="ChEBI" id="CHEBI:30616"/>
        <dbReference type="ChEBI" id="CHEBI:229467"/>
        <dbReference type="ChEBI" id="CHEBI:456216"/>
        <dbReference type="EC" id="2.7.1.1"/>
    </reaction>
    <physiologicalReaction direction="left-to-right" evidence="9">
        <dbReference type="Rhea" id="RHEA:22741"/>
    </physiologicalReaction>
</comment>
<dbReference type="InterPro" id="IPR022673">
    <property type="entry name" value="Hexokinase_C"/>
</dbReference>
<keyword evidence="4 12" id="KW-0808">Transferase</keyword>
<dbReference type="SUPFAM" id="SSF53067">
    <property type="entry name" value="Actin-like ATPase domain"/>
    <property type="match status" value="1"/>
</dbReference>
<keyword evidence="15" id="KW-1185">Reference proteome</keyword>
<dbReference type="PANTHER" id="PTHR19443">
    <property type="entry name" value="HEXOKINASE"/>
    <property type="match status" value="1"/>
</dbReference>
<gene>
    <name evidence="14" type="ORF">V1264_016696</name>
</gene>
<evidence type="ECO:0000313" key="15">
    <source>
        <dbReference type="Proteomes" id="UP001374579"/>
    </source>
</evidence>
<evidence type="ECO:0000256" key="12">
    <source>
        <dbReference type="RuleBase" id="RU362007"/>
    </source>
</evidence>
<evidence type="ECO:0000256" key="3">
    <source>
        <dbReference type="ARBA" id="ARBA00009225"/>
    </source>
</evidence>
<keyword evidence="6 12" id="KW-0418">Kinase</keyword>
<dbReference type="Proteomes" id="UP001374579">
    <property type="component" value="Unassembled WGS sequence"/>
</dbReference>
<comment type="pathway">
    <text evidence="1">Carbohydrate degradation; glycolysis; D-glyceraldehyde 3-phosphate and glycerone phosphate from D-glucose: step 1/4.</text>
</comment>
<comment type="pathway">
    <text evidence="2">Carbohydrate metabolism; hexose metabolism.</text>
</comment>
<comment type="similarity">
    <text evidence="3 12">Belongs to the hexokinase family.</text>
</comment>
<evidence type="ECO:0000256" key="4">
    <source>
        <dbReference type="ARBA" id="ARBA00022679"/>
    </source>
</evidence>
<reference evidence="14 15" key="1">
    <citation type="submission" date="2024-02" db="EMBL/GenBank/DDBJ databases">
        <title>Chromosome-scale genome assembly of the rough periwinkle Littorina saxatilis.</title>
        <authorList>
            <person name="De Jode A."/>
            <person name="Faria R."/>
            <person name="Formenti G."/>
            <person name="Sims Y."/>
            <person name="Smith T.P."/>
            <person name="Tracey A."/>
            <person name="Wood J.M.D."/>
            <person name="Zagrodzka Z.B."/>
            <person name="Johannesson K."/>
            <person name="Butlin R.K."/>
            <person name="Leder E.H."/>
        </authorList>
    </citation>
    <scope>NUCLEOTIDE SEQUENCE [LARGE SCALE GENOMIC DNA]</scope>
    <source>
        <strain evidence="14">Snail1</strain>
        <tissue evidence="14">Muscle</tissue>
    </source>
</reference>
<organism evidence="14 15">
    <name type="scientific">Littorina saxatilis</name>
    <dbReference type="NCBI Taxonomy" id="31220"/>
    <lineage>
        <taxon>Eukaryota</taxon>
        <taxon>Metazoa</taxon>
        <taxon>Spiralia</taxon>
        <taxon>Lophotrochozoa</taxon>
        <taxon>Mollusca</taxon>
        <taxon>Gastropoda</taxon>
        <taxon>Caenogastropoda</taxon>
        <taxon>Littorinimorpha</taxon>
        <taxon>Littorinoidea</taxon>
        <taxon>Littorinidae</taxon>
        <taxon>Littorina</taxon>
    </lineage>
</organism>
<dbReference type="AlphaFoldDB" id="A0AAN9BL63"/>
<keyword evidence="5 12" id="KW-0547">Nucleotide-binding</keyword>
<evidence type="ECO:0000256" key="6">
    <source>
        <dbReference type="ARBA" id="ARBA00022777"/>
    </source>
</evidence>
<dbReference type="GO" id="GO:0005524">
    <property type="term" value="F:ATP binding"/>
    <property type="evidence" value="ECO:0007669"/>
    <property type="project" value="UniProtKB-UniRule"/>
</dbReference>
<dbReference type="GO" id="GO:0005829">
    <property type="term" value="C:cytosol"/>
    <property type="evidence" value="ECO:0007669"/>
    <property type="project" value="TreeGrafter"/>
</dbReference>
<dbReference type="EMBL" id="JBAMIC010000007">
    <property type="protein sequence ID" value="KAK7105295.1"/>
    <property type="molecule type" value="Genomic_DNA"/>
</dbReference>
<keyword evidence="8 12" id="KW-0324">Glycolysis</keyword>
<dbReference type="PANTHER" id="PTHR19443:SF16">
    <property type="entry name" value="HEXOKINASE TYPE 1-RELATED"/>
    <property type="match status" value="1"/>
</dbReference>
<dbReference type="GO" id="GO:0005536">
    <property type="term" value="F:D-glucose binding"/>
    <property type="evidence" value="ECO:0007669"/>
    <property type="project" value="InterPro"/>
</dbReference>
<dbReference type="GO" id="GO:0006096">
    <property type="term" value="P:glycolytic process"/>
    <property type="evidence" value="ECO:0007669"/>
    <property type="project" value="UniProtKB-KW"/>
</dbReference>
<dbReference type="GO" id="GO:0004340">
    <property type="term" value="F:glucokinase activity"/>
    <property type="evidence" value="ECO:0007669"/>
    <property type="project" value="TreeGrafter"/>
</dbReference>
<dbReference type="InterPro" id="IPR001312">
    <property type="entry name" value="Hexokinase"/>
</dbReference>
<keyword evidence="7 12" id="KW-0067">ATP-binding</keyword>
<protein>
    <recommendedName>
        <fullName evidence="12">Phosphotransferase</fullName>
        <ecNumber evidence="12">2.7.1.-</ecNumber>
    </recommendedName>
</protein>
<evidence type="ECO:0000256" key="11">
    <source>
        <dbReference type="ARBA" id="ARBA00048160"/>
    </source>
</evidence>
<sequence length="277" mass="31091">MVSRHKDNLAKLKLVAIVNNAVSTLVSVAHGNSNCKIGLIVGRGLNACYLEDWKRVAKDSPEDVALHEMVINTELGALGENVRIDFCRTDYDNKLDMNSIRPGSQILEKMVGGMYIGEIVRLVLDSLTKDRLLFPSESTLFEREDMFDIEFVAIIEEDTKEPFAKTASILDGFKLKHYTPEDLRTVREVCKVVCERAALLTAASLAVLINRVNQPEVRVVADGYLYRRHPRFHDILDQKTRELVRPELKFDIVSPSDESSIGAARIAAAALRKQNSH</sequence>
<dbReference type="Pfam" id="PF03727">
    <property type="entry name" value="Hexokinase_2"/>
    <property type="match status" value="1"/>
</dbReference>
<dbReference type="GO" id="GO:0008865">
    <property type="term" value="F:fructokinase activity"/>
    <property type="evidence" value="ECO:0007669"/>
    <property type="project" value="TreeGrafter"/>
</dbReference>
<name>A0AAN9BL63_9CAEN</name>
<evidence type="ECO:0000259" key="13">
    <source>
        <dbReference type="Pfam" id="PF03727"/>
    </source>
</evidence>
<comment type="caution">
    <text evidence="14">The sequence shown here is derived from an EMBL/GenBank/DDBJ whole genome shotgun (WGS) entry which is preliminary data.</text>
</comment>
<comment type="catalytic activity">
    <reaction evidence="11">
        <text>D-glucose + ATP = D-glucose 6-phosphate + ADP + H(+)</text>
        <dbReference type="Rhea" id="RHEA:17825"/>
        <dbReference type="ChEBI" id="CHEBI:4167"/>
        <dbReference type="ChEBI" id="CHEBI:15378"/>
        <dbReference type="ChEBI" id="CHEBI:30616"/>
        <dbReference type="ChEBI" id="CHEBI:61548"/>
        <dbReference type="ChEBI" id="CHEBI:456216"/>
        <dbReference type="EC" id="2.7.1.1"/>
    </reaction>
    <physiologicalReaction direction="left-to-right" evidence="11">
        <dbReference type="Rhea" id="RHEA:17826"/>
    </physiologicalReaction>
</comment>
<evidence type="ECO:0000313" key="14">
    <source>
        <dbReference type="EMBL" id="KAK7105295.1"/>
    </source>
</evidence>
<feature type="domain" description="Hexokinase C-terminal" evidence="13">
    <location>
        <begin position="36"/>
        <end position="268"/>
    </location>
</feature>
<evidence type="ECO:0000256" key="2">
    <source>
        <dbReference type="ARBA" id="ARBA00005028"/>
    </source>
</evidence>
<accession>A0AAN9BL63</accession>
<evidence type="ECO:0000256" key="10">
    <source>
        <dbReference type="ARBA" id="ARBA00047905"/>
    </source>
</evidence>
<dbReference type="GO" id="GO:0006006">
    <property type="term" value="P:glucose metabolic process"/>
    <property type="evidence" value="ECO:0007669"/>
    <property type="project" value="TreeGrafter"/>
</dbReference>
<dbReference type="PROSITE" id="PS51748">
    <property type="entry name" value="HEXOKINASE_2"/>
    <property type="match status" value="1"/>
</dbReference>
<dbReference type="GO" id="GO:0005739">
    <property type="term" value="C:mitochondrion"/>
    <property type="evidence" value="ECO:0007669"/>
    <property type="project" value="TreeGrafter"/>
</dbReference>
<dbReference type="PRINTS" id="PR00475">
    <property type="entry name" value="HEXOKINASE"/>
</dbReference>
<dbReference type="Gene3D" id="3.40.367.20">
    <property type="match status" value="1"/>
</dbReference>
<evidence type="ECO:0000256" key="9">
    <source>
        <dbReference type="ARBA" id="ARBA00044613"/>
    </source>
</evidence>